<evidence type="ECO:0000256" key="1">
    <source>
        <dbReference type="SAM" id="MobiDB-lite"/>
    </source>
</evidence>
<gene>
    <name evidence="2" type="ORF">IWQ62_000503</name>
</gene>
<dbReference type="OrthoDB" id="10267305at2759"/>
<evidence type="ECO:0000313" key="2">
    <source>
        <dbReference type="EMBL" id="KAJ1969635.1"/>
    </source>
</evidence>
<dbReference type="Proteomes" id="UP001150925">
    <property type="component" value="Unassembled WGS sequence"/>
</dbReference>
<feature type="compositionally biased region" description="Basic residues" evidence="1">
    <location>
        <begin position="114"/>
        <end position="134"/>
    </location>
</feature>
<organism evidence="2 3">
    <name type="scientific">Dispira parvispora</name>
    <dbReference type="NCBI Taxonomy" id="1520584"/>
    <lineage>
        <taxon>Eukaryota</taxon>
        <taxon>Fungi</taxon>
        <taxon>Fungi incertae sedis</taxon>
        <taxon>Zoopagomycota</taxon>
        <taxon>Kickxellomycotina</taxon>
        <taxon>Dimargaritomycetes</taxon>
        <taxon>Dimargaritales</taxon>
        <taxon>Dimargaritaceae</taxon>
        <taxon>Dispira</taxon>
    </lineage>
</organism>
<accession>A0A9W8AZZ5</accession>
<proteinExistence type="predicted"/>
<protein>
    <submittedName>
        <fullName evidence="2">Uncharacterized protein</fullName>
    </submittedName>
</protein>
<evidence type="ECO:0000313" key="3">
    <source>
        <dbReference type="Proteomes" id="UP001150925"/>
    </source>
</evidence>
<reference evidence="2" key="1">
    <citation type="submission" date="2022-07" db="EMBL/GenBank/DDBJ databases">
        <title>Phylogenomic reconstructions and comparative analyses of Kickxellomycotina fungi.</title>
        <authorList>
            <person name="Reynolds N.K."/>
            <person name="Stajich J.E."/>
            <person name="Barry K."/>
            <person name="Grigoriev I.V."/>
            <person name="Crous P."/>
            <person name="Smith M.E."/>
        </authorList>
    </citation>
    <scope>NUCLEOTIDE SEQUENCE</scope>
    <source>
        <strain evidence="2">RSA 1196</strain>
    </source>
</reference>
<sequence length="134" mass="15857">DELEEQGLDPSVIQDKVEQRRTHLLAELALEEQRPSEGQTTPEVNRAALQDTLTKGVRTFETHKLTAAKQVENRRMKQALGLERRDADHYQPLPAEKRRDDIDKRRDLSQSPSRRQRHQRKHRRRHRSRSPSRD</sequence>
<dbReference type="AlphaFoldDB" id="A0A9W8AZZ5"/>
<feature type="compositionally biased region" description="Basic and acidic residues" evidence="1">
    <location>
        <begin position="82"/>
        <end position="108"/>
    </location>
</feature>
<dbReference type="EMBL" id="JANBPY010000037">
    <property type="protein sequence ID" value="KAJ1969635.1"/>
    <property type="molecule type" value="Genomic_DNA"/>
</dbReference>
<name>A0A9W8AZZ5_9FUNG</name>
<feature type="non-terminal residue" evidence="2">
    <location>
        <position position="1"/>
    </location>
</feature>
<keyword evidence="3" id="KW-1185">Reference proteome</keyword>
<feature type="region of interest" description="Disordered" evidence="1">
    <location>
        <begin position="66"/>
        <end position="134"/>
    </location>
</feature>
<comment type="caution">
    <text evidence="2">The sequence shown here is derived from an EMBL/GenBank/DDBJ whole genome shotgun (WGS) entry which is preliminary data.</text>
</comment>